<feature type="domain" description="PAC" evidence="6">
    <location>
        <begin position="452"/>
        <end position="506"/>
    </location>
</feature>
<feature type="transmembrane region" description="Helical" evidence="4">
    <location>
        <begin position="90"/>
        <end position="110"/>
    </location>
</feature>
<evidence type="ECO:0000256" key="2">
    <source>
        <dbReference type="ARBA" id="ARBA00022636"/>
    </source>
</evidence>
<evidence type="ECO:0000259" key="8">
    <source>
        <dbReference type="PROSITE" id="PS50887"/>
    </source>
</evidence>
<dbReference type="EMBL" id="LK391969">
    <property type="protein sequence ID" value="CEF26697.1"/>
    <property type="molecule type" value="Genomic_DNA"/>
</dbReference>
<reference evidence="9" key="1">
    <citation type="submission" date="2014-07" db="EMBL/GenBank/DDBJ databases">
        <authorList>
            <person name="Urmite Genomes Urmite Genomes"/>
        </authorList>
    </citation>
    <scope>NUCLEOTIDE SEQUENCE</scope>
    <source>
        <strain evidence="9">12M76_air</strain>
    </source>
</reference>
<dbReference type="InterPro" id="IPR013655">
    <property type="entry name" value="PAS_fold_3"/>
</dbReference>
<evidence type="ECO:0000256" key="3">
    <source>
        <dbReference type="SAM" id="Coils"/>
    </source>
</evidence>
<keyword evidence="4" id="KW-0472">Membrane</keyword>
<dbReference type="InterPro" id="IPR000160">
    <property type="entry name" value="GGDEF_dom"/>
</dbReference>
<evidence type="ECO:0000313" key="9">
    <source>
        <dbReference type="EMBL" id="CEA04583.1"/>
    </source>
</evidence>
<dbReference type="EMBL" id="LM997413">
    <property type="protein sequence ID" value="CEA04583.1"/>
    <property type="molecule type" value="Genomic_DNA"/>
</dbReference>
<dbReference type="CDD" id="cd01949">
    <property type="entry name" value="GGDEF"/>
    <property type="match status" value="1"/>
</dbReference>
<dbReference type="NCBIfam" id="TIGR00254">
    <property type="entry name" value="GGDEF"/>
    <property type="match status" value="1"/>
</dbReference>
<feature type="domain" description="PAS" evidence="5">
    <location>
        <begin position="381"/>
        <end position="436"/>
    </location>
</feature>
<dbReference type="CDD" id="cd01948">
    <property type="entry name" value="EAL"/>
    <property type="match status" value="1"/>
</dbReference>
<dbReference type="FunFam" id="3.20.20.450:FF:000001">
    <property type="entry name" value="Cyclic di-GMP phosphodiesterase yahA"/>
    <property type="match status" value="1"/>
</dbReference>
<name>A0A078MB05_9PSED</name>
<dbReference type="PANTHER" id="PTHR44757:SF2">
    <property type="entry name" value="BIOFILM ARCHITECTURE MAINTENANCE PROTEIN MBAA"/>
    <property type="match status" value="1"/>
</dbReference>
<dbReference type="InterPro" id="IPR001633">
    <property type="entry name" value="EAL_dom"/>
</dbReference>
<dbReference type="SMART" id="SM00052">
    <property type="entry name" value="EAL"/>
    <property type="match status" value="1"/>
</dbReference>
<feature type="transmembrane region" description="Helical" evidence="4">
    <location>
        <begin position="116"/>
        <end position="137"/>
    </location>
</feature>
<dbReference type="Gene3D" id="3.20.20.450">
    <property type="entry name" value="EAL domain"/>
    <property type="match status" value="1"/>
</dbReference>
<evidence type="ECO:0000256" key="1">
    <source>
        <dbReference type="ARBA" id="ARBA00012282"/>
    </source>
</evidence>
<dbReference type="InterPro" id="IPR052155">
    <property type="entry name" value="Biofilm_reg_signaling"/>
</dbReference>
<organism evidence="9">
    <name type="scientific">Pseudomonas saudimassiliensis</name>
    <dbReference type="NCBI Taxonomy" id="1461581"/>
    <lineage>
        <taxon>Bacteria</taxon>
        <taxon>Pseudomonadati</taxon>
        <taxon>Pseudomonadota</taxon>
        <taxon>Gammaproteobacteria</taxon>
        <taxon>Pseudomonadales</taxon>
        <taxon>Pseudomonadaceae</taxon>
        <taxon>Pseudomonas</taxon>
    </lineage>
</organism>
<feature type="domain" description="EAL" evidence="7">
    <location>
        <begin position="679"/>
        <end position="933"/>
    </location>
</feature>
<dbReference type="InterPro" id="IPR035919">
    <property type="entry name" value="EAL_sf"/>
</dbReference>
<dbReference type="Gene3D" id="3.30.450.20">
    <property type="entry name" value="PAS domain"/>
    <property type="match status" value="2"/>
</dbReference>
<dbReference type="PROSITE" id="PS50887">
    <property type="entry name" value="GGDEF"/>
    <property type="match status" value="1"/>
</dbReference>
<dbReference type="Pfam" id="PF00563">
    <property type="entry name" value="EAL"/>
    <property type="match status" value="1"/>
</dbReference>
<dbReference type="InterPro" id="IPR000700">
    <property type="entry name" value="PAS-assoc_C"/>
</dbReference>
<keyword evidence="2" id="KW-0973">c-di-GMP</keyword>
<dbReference type="PROSITE" id="PS50113">
    <property type="entry name" value="PAC"/>
    <property type="match status" value="2"/>
</dbReference>
<dbReference type="Pfam" id="PF08447">
    <property type="entry name" value="PAS_3"/>
    <property type="match status" value="1"/>
</dbReference>
<dbReference type="PATRIC" id="fig|1461581.3.peg.1608"/>
<dbReference type="InterPro" id="IPR000014">
    <property type="entry name" value="PAS"/>
</dbReference>
<dbReference type="CDD" id="cd00130">
    <property type="entry name" value="PAS"/>
    <property type="match status" value="2"/>
</dbReference>
<dbReference type="SUPFAM" id="SSF141868">
    <property type="entry name" value="EAL domain-like"/>
    <property type="match status" value="1"/>
</dbReference>
<dbReference type="AlphaFoldDB" id="A0A078MB05"/>
<dbReference type="PROSITE" id="PS50883">
    <property type="entry name" value="EAL"/>
    <property type="match status" value="1"/>
</dbReference>
<dbReference type="PROSITE" id="PS50112">
    <property type="entry name" value="PAS"/>
    <property type="match status" value="1"/>
</dbReference>
<dbReference type="OrthoDB" id="9804951at2"/>
<proteinExistence type="predicted"/>
<protein>
    <recommendedName>
        <fullName evidence="1">cyclic-guanylate-specific phosphodiesterase</fullName>
        <ecNumber evidence="1">3.1.4.52</ecNumber>
    </recommendedName>
</protein>
<dbReference type="Pfam" id="PF13426">
    <property type="entry name" value="PAS_9"/>
    <property type="match status" value="1"/>
</dbReference>
<sequence length="944" mass="106026">MTARPPDIDSAAARQQLRQLDLLFEYSRLPQWLVMLAAGVVTLLVWDHVASSAALSWLLLICLLTLLRTRLARQYRRSPPEQRQRPHWAALFYLGNGISGLAMGSVHLLLVPVDTFNVQAGAYAVTTGVALCVSIIYAHRFSAFLTFALPSWLPPTLFLWMQPDPSSPYWALMSITLFSCMLLAAAFINRSAKRSLQGEIRNEALLYRLDEARQQAEALNIQLTGEIEHRRQAEQQLRNSHEALEHRVAQRTQELQQTQARLSMALEASALGLWDWDLRTDEVHHSHLQEIFGLPDTPLTMRGGLRPRVHPEDTQRVRSALIQHFQQTTPYCVEYRVRHRDGHWVWVEDNGRAIERDSAGRVLRMIGTRRDITERRHRHEQERLAATVFEATSDGIFILDPERRILAVNQAFSVITGYPARDVIGRVLTSASTDPDTQATYARMGTALRHHDRWEGEVLEQRRSGERYPQWLQLTVVRNPAGEITHIVGFFADRTINHRAEEQLRYLTDYDSLTQLANRSLFSRKLAEATSQARARGNELALLHIDLDRFKNINETLGHVQADALLRQVAERLAAQLPQAVVLARLSADEFVAVKQNLPRHALAQLATRLLQVLGEPIRIGDNELIISASIGISLFPREATNSLQLINQANQAMQHAKNLGGNGFQFHSADLPTRSADRLHLEHELRRAIADGQLQIHYQPKQQLASNRIDSAEALVRWQHPTRGAMLPGDFISIAEETGLILPLGDQVLRRACAQASQWLREGPQAVRVAVNLSGQQLRQPQFAAAVERILDETGLPGHLLELELTESMLLEHSEGVADNLAALRQLGVELSVDDFGTGYSSLAYLKRFPIRCLKIDRAFICELHEQPGDIAIVRAIIAMAHSMNLRVVAEGVEHDSQLAFLRSLGCDEVQGFLISRPLPAADFARLMALQVSAASASSRALP</sequence>
<keyword evidence="3" id="KW-0175">Coiled coil</keyword>
<evidence type="ECO:0000259" key="6">
    <source>
        <dbReference type="PROSITE" id="PS50113"/>
    </source>
</evidence>
<dbReference type="SUPFAM" id="SSF55073">
    <property type="entry name" value="Nucleotide cyclase"/>
    <property type="match status" value="1"/>
</dbReference>
<feature type="transmembrane region" description="Helical" evidence="4">
    <location>
        <begin position="52"/>
        <end position="69"/>
    </location>
</feature>
<dbReference type="SMART" id="SM00267">
    <property type="entry name" value="GGDEF"/>
    <property type="match status" value="1"/>
</dbReference>
<gene>
    <name evidence="9" type="ORF">BN1049_01630</name>
</gene>
<dbReference type="InterPro" id="IPR043128">
    <property type="entry name" value="Rev_trsase/Diguanyl_cyclase"/>
</dbReference>
<feature type="domain" description="PAC" evidence="6">
    <location>
        <begin position="331"/>
        <end position="384"/>
    </location>
</feature>
<dbReference type="EC" id="3.1.4.52" evidence="1"/>
<dbReference type="InterPro" id="IPR001610">
    <property type="entry name" value="PAC"/>
</dbReference>
<evidence type="ECO:0000259" key="5">
    <source>
        <dbReference type="PROSITE" id="PS50112"/>
    </source>
</evidence>
<dbReference type="SUPFAM" id="SSF55785">
    <property type="entry name" value="PYP-like sensor domain (PAS domain)"/>
    <property type="match status" value="2"/>
</dbReference>
<evidence type="ECO:0000259" key="7">
    <source>
        <dbReference type="PROSITE" id="PS50883"/>
    </source>
</evidence>
<dbReference type="InterPro" id="IPR035965">
    <property type="entry name" value="PAS-like_dom_sf"/>
</dbReference>
<dbReference type="SMART" id="SM00091">
    <property type="entry name" value="PAS"/>
    <property type="match status" value="2"/>
</dbReference>
<dbReference type="PANTHER" id="PTHR44757">
    <property type="entry name" value="DIGUANYLATE CYCLASE DGCP"/>
    <property type="match status" value="1"/>
</dbReference>
<dbReference type="Gene3D" id="3.30.70.270">
    <property type="match status" value="1"/>
</dbReference>
<dbReference type="Pfam" id="PF00990">
    <property type="entry name" value="GGDEF"/>
    <property type="match status" value="1"/>
</dbReference>
<dbReference type="GO" id="GO:0071111">
    <property type="term" value="F:cyclic-guanylate-specific phosphodiesterase activity"/>
    <property type="evidence" value="ECO:0007669"/>
    <property type="project" value="UniProtKB-EC"/>
</dbReference>
<feature type="coiled-coil region" evidence="3">
    <location>
        <begin position="202"/>
        <end position="261"/>
    </location>
</feature>
<accession>A0A078MB05</accession>
<evidence type="ECO:0000256" key="4">
    <source>
        <dbReference type="SAM" id="Phobius"/>
    </source>
</evidence>
<dbReference type="SMART" id="SM00086">
    <property type="entry name" value="PAC"/>
    <property type="match status" value="2"/>
</dbReference>
<dbReference type="RefSeq" id="WP_044499280.1">
    <property type="nucleotide sequence ID" value="NZ_LK391969.1"/>
</dbReference>
<feature type="transmembrane region" description="Helical" evidence="4">
    <location>
        <begin position="169"/>
        <end position="188"/>
    </location>
</feature>
<keyword evidence="4" id="KW-0812">Transmembrane</keyword>
<dbReference type="InterPro" id="IPR029787">
    <property type="entry name" value="Nucleotide_cyclase"/>
</dbReference>
<dbReference type="NCBIfam" id="TIGR00229">
    <property type="entry name" value="sensory_box"/>
    <property type="match status" value="2"/>
</dbReference>
<feature type="domain" description="GGDEF" evidence="8">
    <location>
        <begin position="538"/>
        <end position="670"/>
    </location>
</feature>
<keyword evidence="4" id="KW-1133">Transmembrane helix</keyword>